<dbReference type="CDD" id="cd08010">
    <property type="entry name" value="MltG_like"/>
    <property type="match status" value="1"/>
</dbReference>
<keyword evidence="2 7" id="KW-0812">Transmembrane</keyword>
<dbReference type="OrthoDB" id="9814591at2"/>
<evidence type="ECO:0000256" key="5">
    <source>
        <dbReference type="ARBA" id="ARBA00023239"/>
    </source>
</evidence>
<evidence type="ECO:0000256" key="7">
    <source>
        <dbReference type="HAMAP-Rule" id="MF_02065"/>
    </source>
</evidence>
<dbReference type="Pfam" id="PF02618">
    <property type="entry name" value="YceG"/>
    <property type="match status" value="1"/>
</dbReference>
<dbReference type="AlphaFoldDB" id="A0A1I5SS63"/>
<feature type="transmembrane region" description="Helical" evidence="7">
    <location>
        <begin position="7"/>
        <end position="27"/>
    </location>
</feature>
<keyword evidence="1 7" id="KW-1003">Cell membrane</keyword>
<comment type="similarity">
    <text evidence="7">Belongs to the transglycosylase MltG family.</text>
</comment>
<keyword evidence="4 7" id="KW-0472">Membrane</keyword>
<evidence type="ECO:0000313" key="8">
    <source>
        <dbReference type="EMBL" id="SFP73642.1"/>
    </source>
</evidence>
<feature type="site" description="Important for catalytic activity" evidence="7">
    <location>
        <position position="221"/>
    </location>
</feature>
<dbReference type="EMBL" id="FOXH01000005">
    <property type="protein sequence ID" value="SFP73642.1"/>
    <property type="molecule type" value="Genomic_DNA"/>
</dbReference>
<dbReference type="Gene3D" id="3.30.1490.480">
    <property type="entry name" value="Endolytic murein transglycosylase"/>
    <property type="match status" value="1"/>
</dbReference>
<keyword evidence="3 7" id="KW-1133">Transmembrane helix</keyword>
<reference evidence="8 9" key="1">
    <citation type="submission" date="2016-10" db="EMBL/GenBank/DDBJ databases">
        <authorList>
            <person name="de Groot N.N."/>
        </authorList>
    </citation>
    <scope>NUCLEOTIDE SEQUENCE [LARGE SCALE GENOMIC DNA]</scope>
    <source>
        <strain evidence="9">E92,LMG 26720,CCM 7988</strain>
    </source>
</reference>
<keyword evidence="9" id="KW-1185">Reference proteome</keyword>
<comment type="subcellular location">
    <subcellularLocation>
        <location evidence="7">Cell membrane</location>
        <topology evidence="7">Single-pass membrane protein</topology>
    </subcellularLocation>
</comment>
<dbReference type="Gene3D" id="3.30.160.60">
    <property type="entry name" value="Classic Zinc Finger"/>
    <property type="match status" value="1"/>
</dbReference>
<evidence type="ECO:0000256" key="1">
    <source>
        <dbReference type="ARBA" id="ARBA00022475"/>
    </source>
</evidence>
<dbReference type="GO" id="GO:0009252">
    <property type="term" value="P:peptidoglycan biosynthetic process"/>
    <property type="evidence" value="ECO:0007669"/>
    <property type="project" value="UniProtKB-UniRule"/>
</dbReference>
<evidence type="ECO:0000256" key="4">
    <source>
        <dbReference type="ARBA" id="ARBA00023136"/>
    </source>
</evidence>
<dbReference type="NCBIfam" id="TIGR00247">
    <property type="entry name" value="endolytic transglycosylase MltG"/>
    <property type="match status" value="1"/>
</dbReference>
<evidence type="ECO:0000256" key="6">
    <source>
        <dbReference type="ARBA" id="ARBA00023316"/>
    </source>
</evidence>
<evidence type="ECO:0000313" key="9">
    <source>
        <dbReference type="Proteomes" id="UP000199306"/>
    </source>
</evidence>
<dbReference type="EC" id="4.2.2.29" evidence="7"/>
<protein>
    <recommendedName>
        <fullName evidence="7">Endolytic murein transglycosylase</fullName>
        <ecNumber evidence="7">4.2.2.29</ecNumber>
    </recommendedName>
    <alternativeName>
        <fullName evidence="7">Peptidoglycan lytic transglycosylase</fullName>
    </alternativeName>
    <alternativeName>
        <fullName evidence="7">Peptidoglycan polymerization terminase</fullName>
    </alternativeName>
</protein>
<dbReference type="GO" id="GO:0005886">
    <property type="term" value="C:plasma membrane"/>
    <property type="evidence" value="ECO:0007669"/>
    <property type="project" value="UniProtKB-SubCell"/>
</dbReference>
<name>A0A1I5SS63_9BACT</name>
<dbReference type="HAMAP" id="MF_02065">
    <property type="entry name" value="MltG"/>
    <property type="match status" value="1"/>
</dbReference>
<dbReference type="PANTHER" id="PTHR30518">
    <property type="entry name" value="ENDOLYTIC MUREIN TRANSGLYCOSYLASE"/>
    <property type="match status" value="1"/>
</dbReference>
<evidence type="ECO:0000256" key="3">
    <source>
        <dbReference type="ARBA" id="ARBA00022989"/>
    </source>
</evidence>
<dbReference type="GO" id="GO:0071555">
    <property type="term" value="P:cell wall organization"/>
    <property type="evidence" value="ECO:0007669"/>
    <property type="project" value="UniProtKB-KW"/>
</dbReference>
<comment type="catalytic activity">
    <reaction evidence="7">
        <text>a peptidoglycan chain = a peptidoglycan chain with N-acetyl-1,6-anhydromuramyl-[peptide] at the reducing end + a peptidoglycan chain with N-acetylglucosamine at the non-reducing end.</text>
        <dbReference type="EC" id="4.2.2.29"/>
    </reaction>
</comment>
<dbReference type="InterPro" id="IPR003770">
    <property type="entry name" value="MLTG-like"/>
</dbReference>
<accession>A0A1I5SS63</accession>
<proteinExistence type="inferred from homology"/>
<dbReference type="Proteomes" id="UP000199306">
    <property type="component" value="Unassembled WGS sequence"/>
</dbReference>
<organism evidence="8 9">
    <name type="scientific">Pseudarcicella hirudinis</name>
    <dbReference type="NCBI Taxonomy" id="1079859"/>
    <lineage>
        <taxon>Bacteria</taxon>
        <taxon>Pseudomonadati</taxon>
        <taxon>Bacteroidota</taxon>
        <taxon>Cytophagia</taxon>
        <taxon>Cytophagales</taxon>
        <taxon>Flectobacillaceae</taxon>
        <taxon>Pseudarcicella</taxon>
    </lineage>
</organism>
<dbReference type="RefSeq" id="WP_092016683.1">
    <property type="nucleotide sequence ID" value="NZ_FOXH01000005.1"/>
</dbReference>
<keyword evidence="5 7" id="KW-0456">Lyase</keyword>
<gene>
    <name evidence="7" type="primary">mltG</name>
    <name evidence="8" type="ORF">SAMN04515674_105183</name>
</gene>
<keyword evidence="6 7" id="KW-0961">Cell wall biogenesis/degradation</keyword>
<dbReference type="GO" id="GO:0008932">
    <property type="term" value="F:lytic endotransglycosylase activity"/>
    <property type="evidence" value="ECO:0007669"/>
    <property type="project" value="UniProtKB-UniRule"/>
</dbReference>
<comment type="function">
    <text evidence="7">Functions as a peptidoglycan terminase that cleaves nascent peptidoglycan strands endolytically to terminate their elongation.</text>
</comment>
<sequence>MQKSSKLFRYLILAFSLFAAMFSYYIWQVAKTPNFKTDEKTGYYLLIPSGATFETVWDSLSKKKIVKDELSFKFLVKLLKYRENVKEGRYKITAEMGNYEMLKKLKSGNQDPVRLTFNNVRLKKDLIHKIGNRFEFDSTKFASMLESEELAQKYGFTSETIMCMFLPNTYNILWNTKPEKFFGRMKSEYDHFWTDARKKRAQELGFTPIQVAILASIVEEETKAEDEKPKVAGLYINRLNLKMPLQADPTVKFALKDFAIKRILTAQLQVNSPYNTYKIIGLPPGPIRLAELSSIDAVLNYEKHNYTYMCANPALNGTHIFAENFQDHLNNARLYQAALNKLNIRK</sequence>
<dbReference type="STRING" id="1079859.SAMN04515674_105183"/>
<dbReference type="PANTHER" id="PTHR30518:SF2">
    <property type="entry name" value="ENDOLYTIC MUREIN TRANSGLYCOSYLASE"/>
    <property type="match status" value="1"/>
</dbReference>
<evidence type="ECO:0000256" key="2">
    <source>
        <dbReference type="ARBA" id="ARBA00022692"/>
    </source>
</evidence>